<dbReference type="InterPro" id="IPR000383">
    <property type="entry name" value="Xaa-Pro-like_dom"/>
</dbReference>
<dbReference type="InterPro" id="IPR005674">
    <property type="entry name" value="CocE/Ser_esterase"/>
</dbReference>
<dbReference type="InterPro" id="IPR013736">
    <property type="entry name" value="Xaa-Pro_dipept_C"/>
</dbReference>
<evidence type="ECO:0000313" key="4">
    <source>
        <dbReference type="Proteomes" id="UP000799770"/>
    </source>
</evidence>
<keyword evidence="1 3" id="KW-0378">Hydrolase</keyword>
<dbReference type="AlphaFoldDB" id="A0A6A5ZER4"/>
<dbReference type="SMART" id="SM00939">
    <property type="entry name" value="PepX_C"/>
    <property type="match status" value="1"/>
</dbReference>
<dbReference type="InterPro" id="IPR050585">
    <property type="entry name" value="Xaa-Pro_dipeptidyl-ppase/CocE"/>
</dbReference>
<dbReference type="InterPro" id="IPR029058">
    <property type="entry name" value="AB_hydrolase_fold"/>
</dbReference>
<dbReference type="Gene3D" id="1.10.3020.20">
    <property type="match status" value="1"/>
</dbReference>
<proteinExistence type="predicted"/>
<reference evidence="3" key="1">
    <citation type="journal article" date="2020" name="Stud. Mycol.">
        <title>101 Dothideomycetes genomes: a test case for predicting lifestyles and emergence of pathogens.</title>
        <authorList>
            <person name="Haridas S."/>
            <person name="Albert R."/>
            <person name="Binder M."/>
            <person name="Bloem J."/>
            <person name="Labutti K."/>
            <person name="Salamov A."/>
            <person name="Andreopoulos B."/>
            <person name="Baker S."/>
            <person name="Barry K."/>
            <person name="Bills G."/>
            <person name="Bluhm B."/>
            <person name="Cannon C."/>
            <person name="Castanera R."/>
            <person name="Culley D."/>
            <person name="Daum C."/>
            <person name="Ezra D."/>
            <person name="Gonzalez J."/>
            <person name="Henrissat B."/>
            <person name="Kuo A."/>
            <person name="Liang C."/>
            <person name="Lipzen A."/>
            <person name="Lutzoni F."/>
            <person name="Magnuson J."/>
            <person name="Mondo S."/>
            <person name="Nolan M."/>
            <person name="Ohm R."/>
            <person name="Pangilinan J."/>
            <person name="Park H.-J."/>
            <person name="Ramirez L."/>
            <person name="Alfaro M."/>
            <person name="Sun H."/>
            <person name="Tritt A."/>
            <person name="Yoshinaga Y."/>
            <person name="Zwiers L.-H."/>
            <person name="Turgeon B."/>
            <person name="Goodwin S."/>
            <person name="Spatafora J."/>
            <person name="Crous P."/>
            <person name="Grigoriev I."/>
        </authorList>
    </citation>
    <scope>NUCLEOTIDE SEQUENCE</scope>
    <source>
        <strain evidence="3">CBS 627.86</strain>
    </source>
</reference>
<evidence type="ECO:0000313" key="3">
    <source>
        <dbReference type="EMBL" id="KAF2117227.1"/>
    </source>
</evidence>
<dbReference type="SUPFAM" id="SSF53474">
    <property type="entry name" value="alpha/beta-Hydrolases"/>
    <property type="match status" value="1"/>
</dbReference>
<organism evidence="3 4">
    <name type="scientific">Lophiotrema nucula</name>
    <dbReference type="NCBI Taxonomy" id="690887"/>
    <lineage>
        <taxon>Eukaryota</taxon>
        <taxon>Fungi</taxon>
        <taxon>Dikarya</taxon>
        <taxon>Ascomycota</taxon>
        <taxon>Pezizomycotina</taxon>
        <taxon>Dothideomycetes</taxon>
        <taxon>Pleosporomycetidae</taxon>
        <taxon>Pleosporales</taxon>
        <taxon>Lophiotremataceae</taxon>
        <taxon>Lophiotrema</taxon>
    </lineage>
</organism>
<dbReference type="SUPFAM" id="SSF49785">
    <property type="entry name" value="Galactose-binding domain-like"/>
    <property type="match status" value="1"/>
</dbReference>
<protein>
    <submittedName>
        <fullName evidence="3">Alpha/Beta hydrolase protein</fullName>
    </submittedName>
</protein>
<dbReference type="EMBL" id="ML977319">
    <property type="protein sequence ID" value="KAF2117227.1"/>
    <property type="molecule type" value="Genomic_DNA"/>
</dbReference>
<feature type="domain" description="Xaa-Pro dipeptidyl-peptidase C-terminal" evidence="2">
    <location>
        <begin position="329"/>
        <end position="587"/>
    </location>
</feature>
<accession>A0A6A5ZER4</accession>
<dbReference type="PANTHER" id="PTHR43056:SF10">
    <property type="entry name" value="COCE_NOND FAMILY, PUTATIVE (AFU_ORTHOLOGUE AFUA_7G00600)-RELATED"/>
    <property type="match status" value="1"/>
</dbReference>
<dbReference type="OrthoDB" id="2578740at2759"/>
<dbReference type="Gene3D" id="3.40.50.1820">
    <property type="entry name" value="alpha/beta hydrolase"/>
    <property type="match status" value="1"/>
</dbReference>
<dbReference type="Proteomes" id="UP000799770">
    <property type="component" value="Unassembled WGS sequence"/>
</dbReference>
<dbReference type="PANTHER" id="PTHR43056">
    <property type="entry name" value="PEPTIDASE S9 PROLYL OLIGOPEPTIDASE"/>
    <property type="match status" value="1"/>
</dbReference>
<keyword evidence="4" id="KW-1185">Reference proteome</keyword>
<dbReference type="Pfam" id="PF02129">
    <property type="entry name" value="Peptidase_S15"/>
    <property type="match status" value="1"/>
</dbReference>
<dbReference type="GO" id="GO:0008239">
    <property type="term" value="F:dipeptidyl-peptidase activity"/>
    <property type="evidence" value="ECO:0007669"/>
    <property type="project" value="InterPro"/>
</dbReference>
<gene>
    <name evidence="3" type="ORF">BDV96DRAFT_598150</name>
</gene>
<dbReference type="Gene3D" id="2.60.120.260">
    <property type="entry name" value="Galactose-binding domain-like"/>
    <property type="match status" value="1"/>
</dbReference>
<name>A0A6A5ZER4_9PLEO</name>
<dbReference type="NCBIfam" id="TIGR00976">
    <property type="entry name" value="CocE_NonD"/>
    <property type="match status" value="1"/>
</dbReference>
<dbReference type="InterPro" id="IPR008979">
    <property type="entry name" value="Galactose-bd-like_sf"/>
</dbReference>
<dbReference type="Pfam" id="PF08530">
    <property type="entry name" value="PepX_C"/>
    <property type="match status" value="1"/>
</dbReference>
<evidence type="ECO:0000259" key="2">
    <source>
        <dbReference type="SMART" id="SM00939"/>
    </source>
</evidence>
<evidence type="ECO:0000256" key="1">
    <source>
        <dbReference type="ARBA" id="ARBA00022801"/>
    </source>
</evidence>
<sequence>MASDTTVAFVPLKHTPENHPWVQYEGFQPGTSRRLSRGHVLREGYGAFPVNTILDIDSKVPMRDGINLYTNVFRPADGTKQPALIAWSPYGKCAGGVGAYNYDTMGPYRIGIDYNSLSGYETFEGPNPADWVARGYCVVDPDARGAMHSEGDIHVWGSQEAQDVYDLIDWCTKQSWCDGAAVMFGNSWLAISQINHASICPHPALKAIAPWEGATDMYKQLVCRGGVLVKEDKFASMITAGFAGYNSVEDAWGALKDRPLNDDFWESKHIHVENIKIPIYLTGSYSSRIHSLGSFKTFATTPSDTTWMRVHTSQEWPDLYKKENMDDLQKFYDHFTKGKDNGWQYTPHLRLSLLSMVGSVVPSVIERPEDTTTYPLPQTKLKKLFFDASKMTLGPSQPSQLSKATYEGHSLTDTISFTLNFDAYTELSGLPWAKLFVSCAEHDDLDIHVQIRKIGINGSLLAHNNYPVPVPINQLENCNVAKFEGPSGLLRASHSISQTPKQHPDDYPVYTHRERKPITPGAVVELEIPIWPIGMVFGSGEGISVIIAGHELKLPEQVSAPGPTEPNDENKGKHVVYTGGERASFLMLPVLKG</sequence>